<dbReference type="CDD" id="cd18787">
    <property type="entry name" value="SF2_C_DEAD"/>
    <property type="match status" value="1"/>
</dbReference>
<dbReference type="InterPro" id="IPR027417">
    <property type="entry name" value="P-loop_NTPase"/>
</dbReference>
<dbReference type="Pfam" id="PF00270">
    <property type="entry name" value="DEAD"/>
    <property type="match status" value="1"/>
</dbReference>
<keyword evidence="3" id="KW-0378">Hydrolase</keyword>
<evidence type="ECO:0000256" key="2">
    <source>
        <dbReference type="ARBA" id="ARBA00022741"/>
    </source>
</evidence>
<dbReference type="PROSITE" id="PS51195">
    <property type="entry name" value="Q_MOTIF"/>
    <property type="match status" value="1"/>
</dbReference>
<dbReference type="STRING" id="70667.A0A183TKM3"/>
<dbReference type="SUPFAM" id="SSF52540">
    <property type="entry name" value="P-loop containing nucleoside triphosphate hydrolases"/>
    <property type="match status" value="1"/>
</dbReference>
<dbReference type="InterPro" id="IPR001650">
    <property type="entry name" value="Helicase_C-like"/>
</dbReference>
<dbReference type="InterPro" id="IPR014001">
    <property type="entry name" value="Helicase_ATP-bd"/>
</dbReference>
<keyword evidence="5" id="KW-0067">ATP-binding</keyword>
<dbReference type="AlphaFoldDB" id="A0A183TKM3"/>
<evidence type="ECO:0000256" key="5">
    <source>
        <dbReference type="ARBA" id="ARBA00022840"/>
    </source>
</evidence>
<dbReference type="GO" id="GO:0005524">
    <property type="term" value="F:ATP binding"/>
    <property type="evidence" value="ECO:0007669"/>
    <property type="project" value="UniProtKB-KW"/>
</dbReference>
<dbReference type="SMART" id="SM00490">
    <property type="entry name" value="HELICc"/>
    <property type="match status" value="1"/>
</dbReference>
<evidence type="ECO:0000259" key="8">
    <source>
        <dbReference type="PROSITE" id="PS51192"/>
    </source>
</evidence>
<dbReference type="PROSITE" id="PS51194">
    <property type="entry name" value="HELICASE_CTER"/>
    <property type="match status" value="1"/>
</dbReference>
<dbReference type="GO" id="GO:0003676">
    <property type="term" value="F:nucleic acid binding"/>
    <property type="evidence" value="ECO:0007669"/>
    <property type="project" value="InterPro"/>
</dbReference>
<feature type="short sequence motif" description="Q motif" evidence="6">
    <location>
        <begin position="89"/>
        <end position="117"/>
    </location>
</feature>
<dbReference type="EC" id="3.6.4.13" evidence="1"/>
<proteinExistence type="predicted"/>
<protein>
    <recommendedName>
        <fullName evidence="1">RNA helicase</fullName>
        <ecNumber evidence="1">3.6.4.13</ecNumber>
    </recommendedName>
</protein>
<evidence type="ECO:0000256" key="6">
    <source>
        <dbReference type="PROSITE-ProRule" id="PRU00552"/>
    </source>
</evidence>
<feature type="domain" description="DEAD-box RNA helicase Q" evidence="10">
    <location>
        <begin position="89"/>
        <end position="117"/>
    </location>
</feature>
<organism evidence="13">
    <name type="scientific">Schistocephalus solidus</name>
    <name type="common">Tapeworm</name>
    <dbReference type="NCBI Taxonomy" id="70667"/>
    <lineage>
        <taxon>Eukaryota</taxon>
        <taxon>Metazoa</taxon>
        <taxon>Spiralia</taxon>
        <taxon>Lophotrochozoa</taxon>
        <taxon>Platyhelminthes</taxon>
        <taxon>Cestoda</taxon>
        <taxon>Eucestoda</taxon>
        <taxon>Diphyllobothriidea</taxon>
        <taxon>Diphyllobothriidae</taxon>
        <taxon>Schistocephalus</taxon>
    </lineage>
</organism>
<dbReference type="WBParaSite" id="SSLN_0001767001-mRNA-1">
    <property type="protein sequence ID" value="SSLN_0001767001-mRNA-1"/>
    <property type="gene ID" value="SSLN_0001767001"/>
</dbReference>
<evidence type="ECO:0000256" key="4">
    <source>
        <dbReference type="ARBA" id="ARBA00022806"/>
    </source>
</evidence>
<feature type="domain" description="Helicase ATP-binding" evidence="8">
    <location>
        <begin position="122"/>
        <end position="296"/>
    </location>
</feature>
<dbReference type="CDD" id="cd17963">
    <property type="entry name" value="DEADc_DDX19_DDX25"/>
    <property type="match status" value="1"/>
</dbReference>
<evidence type="ECO:0000313" key="13">
    <source>
        <dbReference type="WBParaSite" id="SSLN_0001767001-mRNA-1"/>
    </source>
</evidence>
<evidence type="ECO:0000313" key="11">
    <source>
        <dbReference type="EMBL" id="VDM03407.1"/>
    </source>
</evidence>
<keyword evidence="2" id="KW-0547">Nucleotide-binding</keyword>
<dbReference type="EMBL" id="UYSU01041849">
    <property type="protein sequence ID" value="VDM03407.1"/>
    <property type="molecule type" value="Genomic_DNA"/>
</dbReference>
<evidence type="ECO:0000256" key="3">
    <source>
        <dbReference type="ARBA" id="ARBA00022801"/>
    </source>
</evidence>
<dbReference type="Proteomes" id="UP000275846">
    <property type="component" value="Unassembled WGS sequence"/>
</dbReference>
<dbReference type="InterPro" id="IPR014014">
    <property type="entry name" value="RNA_helicase_DEAD_Q_motif"/>
</dbReference>
<name>A0A183TKM3_SCHSO</name>
<evidence type="ECO:0000259" key="9">
    <source>
        <dbReference type="PROSITE" id="PS51194"/>
    </source>
</evidence>
<gene>
    <name evidence="11" type="ORF">SSLN_LOCUS17021</name>
</gene>
<sequence>MTDNQKWETFLNELRAIDSGAYAPPPPPLKGDEDQEKSSPTGTQETENDISSAERSYINKLLGTKLVETKESDIELLRSDPSNPLHSVKSFKELSIDAPLLKGISAMGFYNPSKIQEKALPYLIGENCCNMIAQSQSGTGKTATFLLAMLSRVDVSLSKCQCLCMAPTRELAVQIANVGRQMAQFIEGLHIGLAVRDETPDVDADNYVKSHILIGTPGTVAAWMRGTGRFRIDRTALKMFVLDEADIMMEEDGFLHISRRIVNHLPPNCQLLLFSATYDEDVLDFAHSIIPNPVEFRVRRNQLTLTNIKQFYILSPSSDVRYARLAEIYGSFHVGQAIIFCATRREAKWLERRMTADGHKVKMLSGDLDVHERETVISQFRSADFRVLITTNLCSRGLDVPQVNLVINWRLPLNRQGAVDCETYLHRIGRSGRFGKGGLAINFAGPEDEPLLQQLENHFGAFTYISACYD</sequence>
<keyword evidence="4" id="KW-0347">Helicase</keyword>
<dbReference type="PROSITE" id="PS51192">
    <property type="entry name" value="HELICASE_ATP_BIND_1"/>
    <property type="match status" value="1"/>
</dbReference>
<evidence type="ECO:0000256" key="1">
    <source>
        <dbReference type="ARBA" id="ARBA00012552"/>
    </source>
</evidence>
<dbReference type="OrthoDB" id="10265785at2759"/>
<feature type="region of interest" description="Disordered" evidence="7">
    <location>
        <begin position="15"/>
        <end position="52"/>
    </location>
</feature>
<evidence type="ECO:0000313" key="12">
    <source>
        <dbReference type="Proteomes" id="UP000275846"/>
    </source>
</evidence>
<keyword evidence="12" id="KW-1185">Reference proteome</keyword>
<evidence type="ECO:0000259" key="10">
    <source>
        <dbReference type="PROSITE" id="PS51195"/>
    </source>
</evidence>
<dbReference type="Gene3D" id="3.40.50.300">
    <property type="entry name" value="P-loop containing nucleotide triphosphate hydrolases"/>
    <property type="match status" value="2"/>
</dbReference>
<dbReference type="InterPro" id="IPR011545">
    <property type="entry name" value="DEAD/DEAH_box_helicase_dom"/>
</dbReference>
<dbReference type="GO" id="GO:0003724">
    <property type="term" value="F:RNA helicase activity"/>
    <property type="evidence" value="ECO:0007669"/>
    <property type="project" value="UniProtKB-EC"/>
</dbReference>
<dbReference type="SMART" id="SM00487">
    <property type="entry name" value="DEXDc"/>
    <property type="match status" value="1"/>
</dbReference>
<feature type="domain" description="Helicase C-terminal" evidence="9">
    <location>
        <begin position="307"/>
        <end position="470"/>
    </location>
</feature>
<dbReference type="GO" id="GO:0016787">
    <property type="term" value="F:hydrolase activity"/>
    <property type="evidence" value="ECO:0007669"/>
    <property type="project" value="UniProtKB-KW"/>
</dbReference>
<feature type="compositionally biased region" description="Polar residues" evidence="7">
    <location>
        <begin position="38"/>
        <end position="52"/>
    </location>
</feature>
<evidence type="ECO:0000256" key="7">
    <source>
        <dbReference type="SAM" id="MobiDB-lite"/>
    </source>
</evidence>
<dbReference type="PANTHER" id="PTHR47958">
    <property type="entry name" value="ATP-DEPENDENT RNA HELICASE DBP3"/>
    <property type="match status" value="1"/>
</dbReference>
<reference evidence="13" key="1">
    <citation type="submission" date="2016-06" db="UniProtKB">
        <authorList>
            <consortium name="WormBaseParasite"/>
        </authorList>
    </citation>
    <scope>IDENTIFICATION</scope>
</reference>
<dbReference type="Pfam" id="PF00271">
    <property type="entry name" value="Helicase_C"/>
    <property type="match status" value="1"/>
</dbReference>
<accession>A0A183TKM3</accession>
<reference evidence="11 12" key="2">
    <citation type="submission" date="2018-11" db="EMBL/GenBank/DDBJ databases">
        <authorList>
            <consortium name="Pathogen Informatics"/>
        </authorList>
    </citation>
    <scope>NUCLEOTIDE SEQUENCE [LARGE SCALE GENOMIC DNA]</scope>
    <source>
        <strain evidence="11 12">NST_G2</strain>
    </source>
</reference>